<organism evidence="2 3">
    <name type="scientific">Glossina brevipalpis</name>
    <dbReference type="NCBI Taxonomy" id="37001"/>
    <lineage>
        <taxon>Eukaryota</taxon>
        <taxon>Metazoa</taxon>
        <taxon>Ecdysozoa</taxon>
        <taxon>Arthropoda</taxon>
        <taxon>Hexapoda</taxon>
        <taxon>Insecta</taxon>
        <taxon>Pterygota</taxon>
        <taxon>Neoptera</taxon>
        <taxon>Endopterygota</taxon>
        <taxon>Diptera</taxon>
        <taxon>Brachycera</taxon>
        <taxon>Muscomorpha</taxon>
        <taxon>Hippoboscoidea</taxon>
        <taxon>Glossinidae</taxon>
        <taxon>Glossina</taxon>
    </lineage>
</organism>
<evidence type="ECO:0000313" key="3">
    <source>
        <dbReference type="Proteomes" id="UP000091820"/>
    </source>
</evidence>
<dbReference type="AlphaFoldDB" id="A0A1A9W1F0"/>
<feature type="transmembrane region" description="Helical" evidence="1">
    <location>
        <begin position="77"/>
        <end position="100"/>
    </location>
</feature>
<evidence type="ECO:0000256" key="1">
    <source>
        <dbReference type="SAM" id="Phobius"/>
    </source>
</evidence>
<keyword evidence="1" id="KW-1133">Transmembrane helix</keyword>
<name>A0A1A9W1F0_9MUSC</name>
<reference evidence="2" key="2">
    <citation type="submission" date="2020-05" db="UniProtKB">
        <authorList>
            <consortium name="EnsemblMetazoa"/>
        </authorList>
    </citation>
    <scope>IDENTIFICATION</scope>
    <source>
        <strain evidence="2">IAEA</strain>
    </source>
</reference>
<keyword evidence="1" id="KW-0472">Membrane</keyword>
<evidence type="ECO:0000313" key="2">
    <source>
        <dbReference type="EnsemblMetazoa" id="GBRI002835-PA"/>
    </source>
</evidence>
<proteinExistence type="predicted"/>
<protein>
    <submittedName>
        <fullName evidence="2">Uncharacterized protein</fullName>
    </submittedName>
</protein>
<dbReference type="VEuPathDB" id="VectorBase:GBRI002835"/>
<reference evidence="3" key="1">
    <citation type="submission" date="2014-03" db="EMBL/GenBank/DDBJ databases">
        <authorList>
            <person name="Aksoy S."/>
            <person name="Warren W."/>
            <person name="Wilson R.K."/>
        </authorList>
    </citation>
    <scope>NUCLEOTIDE SEQUENCE [LARGE SCALE GENOMIC DNA]</scope>
    <source>
        <strain evidence="3">IAEA</strain>
    </source>
</reference>
<dbReference type="EnsemblMetazoa" id="GBRI002835-RA">
    <property type="protein sequence ID" value="GBRI002835-PA"/>
    <property type="gene ID" value="GBRI002835"/>
</dbReference>
<dbReference type="Proteomes" id="UP000091820">
    <property type="component" value="Unassembled WGS sequence"/>
</dbReference>
<keyword evidence="1" id="KW-0812">Transmembrane</keyword>
<keyword evidence="3" id="KW-1185">Reference proteome</keyword>
<sequence>MTESLYYIYTYLSAFFTPDHIAAETGGIKRKLPTGGEAYGIPRYASTGSKWRPSNCTITPDKAPLRVWIMRDESCAAAVYAAALLMKTQLSVMLMISLLLKIIK</sequence>
<accession>A0A1A9W1F0</accession>